<keyword evidence="1" id="KW-0472">Membrane</keyword>
<keyword evidence="1" id="KW-1133">Transmembrane helix</keyword>
<evidence type="ECO:0000256" key="1">
    <source>
        <dbReference type="SAM" id="Phobius"/>
    </source>
</evidence>
<dbReference type="Proteomes" id="UP001107558">
    <property type="component" value="Chromosome 3"/>
</dbReference>
<feature type="transmembrane region" description="Helical" evidence="1">
    <location>
        <begin position="167"/>
        <end position="191"/>
    </location>
</feature>
<feature type="transmembrane region" description="Helical" evidence="1">
    <location>
        <begin position="120"/>
        <end position="139"/>
    </location>
</feature>
<comment type="caution">
    <text evidence="2">The sequence shown here is derived from an EMBL/GenBank/DDBJ whole genome shotgun (WGS) entry which is preliminary data.</text>
</comment>
<protein>
    <submittedName>
        <fullName evidence="2">Uncharacterized protein</fullName>
    </submittedName>
</protein>
<feature type="transmembrane region" description="Helical" evidence="1">
    <location>
        <begin position="26"/>
        <end position="44"/>
    </location>
</feature>
<reference evidence="2" key="1">
    <citation type="submission" date="2021-03" db="EMBL/GenBank/DDBJ databases">
        <title>Chromosome level genome of the anhydrobiotic midge Polypedilum vanderplanki.</title>
        <authorList>
            <person name="Yoshida Y."/>
            <person name="Kikawada T."/>
            <person name="Gusev O."/>
        </authorList>
    </citation>
    <scope>NUCLEOTIDE SEQUENCE</scope>
    <source>
        <strain evidence="2">NIAS01</strain>
        <tissue evidence="2">Whole body or cell culture</tissue>
    </source>
</reference>
<name>A0A9J6BKA3_POLVA</name>
<feature type="transmembrane region" description="Helical" evidence="1">
    <location>
        <begin position="211"/>
        <end position="234"/>
    </location>
</feature>
<gene>
    <name evidence="2" type="ORF">PVAND_000458</name>
</gene>
<keyword evidence="3" id="KW-1185">Reference proteome</keyword>
<organism evidence="2 3">
    <name type="scientific">Polypedilum vanderplanki</name>
    <name type="common">Sleeping chironomid midge</name>
    <dbReference type="NCBI Taxonomy" id="319348"/>
    <lineage>
        <taxon>Eukaryota</taxon>
        <taxon>Metazoa</taxon>
        <taxon>Ecdysozoa</taxon>
        <taxon>Arthropoda</taxon>
        <taxon>Hexapoda</taxon>
        <taxon>Insecta</taxon>
        <taxon>Pterygota</taxon>
        <taxon>Neoptera</taxon>
        <taxon>Endopterygota</taxon>
        <taxon>Diptera</taxon>
        <taxon>Nematocera</taxon>
        <taxon>Chironomoidea</taxon>
        <taxon>Chironomidae</taxon>
        <taxon>Chironominae</taxon>
        <taxon>Polypedilum</taxon>
        <taxon>Polypedilum</taxon>
    </lineage>
</organism>
<feature type="transmembrane region" description="Helical" evidence="1">
    <location>
        <begin position="90"/>
        <end position="114"/>
    </location>
</feature>
<dbReference type="EMBL" id="JADBJN010000003">
    <property type="protein sequence ID" value="KAG5670178.1"/>
    <property type="molecule type" value="Genomic_DNA"/>
</dbReference>
<sequence length="359" mass="42634">MNQQQEKVIDLLIDVKEKLPKISVKVIVYFILEITFLSFLNYWMRHENDGPYKSWEICFHSASFIIFAAFMSWNSGYFILTIIKNRLQTTIGIIYAVLFILEIFLIILLICAFLKKYYEVVLGIFILSCIIAFLIIYVNKESKMIKENRETFQKAAQVLLHNKNLRFVPLMAFITTVFESILVLILFWMIIYILKNVLKDMEFSEDTYPRIYFFIKFLLCLSIRYIVNGIIYLITSRLINNFLLVEEKIKFSTIKDEILNLSWEDFKAIFFGTMTIVYQYIQIIFIGKVIYAYVLYIVYITYNGILNTSRVYVLVATEKRPFTESRAKISYLMASCTTRNFYSPKYFNIDNIFGIYFKN</sequence>
<evidence type="ECO:0000313" key="3">
    <source>
        <dbReference type="Proteomes" id="UP001107558"/>
    </source>
</evidence>
<dbReference type="AlphaFoldDB" id="A0A9J6BKA3"/>
<feature type="transmembrane region" description="Helical" evidence="1">
    <location>
        <begin position="280"/>
        <end position="302"/>
    </location>
</feature>
<evidence type="ECO:0000313" key="2">
    <source>
        <dbReference type="EMBL" id="KAG5670178.1"/>
    </source>
</evidence>
<proteinExistence type="predicted"/>
<feature type="transmembrane region" description="Helical" evidence="1">
    <location>
        <begin position="64"/>
        <end position="83"/>
    </location>
</feature>
<keyword evidence="1" id="KW-0812">Transmembrane</keyword>
<accession>A0A9J6BKA3</accession>